<protein>
    <submittedName>
        <fullName evidence="4">IncF plasmid conjugative transfer protein TraG</fullName>
    </submittedName>
</protein>
<dbReference type="Pfam" id="PF07916">
    <property type="entry name" value="TraG_N"/>
    <property type="match status" value="1"/>
</dbReference>
<feature type="domain" description="TraG N-terminal Proteobacteria" evidence="3">
    <location>
        <begin position="4"/>
        <end position="457"/>
    </location>
</feature>
<feature type="transmembrane region" description="Helical" evidence="2">
    <location>
        <begin position="20"/>
        <end position="46"/>
    </location>
</feature>
<evidence type="ECO:0000313" key="5">
    <source>
        <dbReference type="Proteomes" id="UP000004491"/>
    </source>
</evidence>
<keyword evidence="2" id="KW-1133">Transmembrane helix</keyword>
<evidence type="ECO:0000259" key="3">
    <source>
        <dbReference type="Pfam" id="PF07916"/>
    </source>
</evidence>
<feature type="transmembrane region" description="Helical" evidence="2">
    <location>
        <begin position="368"/>
        <end position="387"/>
    </location>
</feature>
<evidence type="ECO:0000256" key="2">
    <source>
        <dbReference type="SAM" id="Phobius"/>
    </source>
</evidence>
<dbReference type="AlphaFoldDB" id="G2DBR8"/>
<feature type="transmembrane region" description="Helical" evidence="2">
    <location>
        <begin position="338"/>
        <end position="361"/>
    </location>
</feature>
<evidence type="ECO:0000256" key="1">
    <source>
        <dbReference type="SAM" id="MobiDB-lite"/>
    </source>
</evidence>
<dbReference type="RefSeq" id="WP_005960065.1">
    <property type="nucleotide sequence ID" value="NZ_AFOC01000021.1"/>
</dbReference>
<comment type="caution">
    <text evidence="4">The sequence shown here is derived from an EMBL/GenBank/DDBJ whole genome shotgun (WGS) entry which is preliminary data.</text>
</comment>
<evidence type="ECO:0000313" key="4">
    <source>
        <dbReference type="EMBL" id="EGV51931.1"/>
    </source>
</evidence>
<feature type="region of interest" description="Disordered" evidence="1">
    <location>
        <begin position="927"/>
        <end position="951"/>
    </location>
</feature>
<feature type="transmembrane region" description="Helical" evidence="2">
    <location>
        <begin position="420"/>
        <end position="439"/>
    </location>
</feature>
<gene>
    <name evidence="4" type="primary">traG</name>
    <name evidence="4" type="ORF">Rifp1Sym_au00110</name>
</gene>
<dbReference type="Proteomes" id="UP000004491">
    <property type="component" value="Unassembled WGS sequence"/>
</dbReference>
<keyword evidence="5" id="KW-1185">Reference proteome</keyword>
<feature type="compositionally biased region" description="Polar residues" evidence="1">
    <location>
        <begin position="927"/>
        <end position="941"/>
    </location>
</feature>
<keyword evidence="2" id="KW-0812">Transmembrane</keyword>
<feature type="compositionally biased region" description="Basic and acidic residues" evidence="1">
    <location>
        <begin position="942"/>
        <end position="951"/>
    </location>
</feature>
<dbReference type="EMBL" id="AFOC01000021">
    <property type="protein sequence ID" value="EGV51931.1"/>
    <property type="molecule type" value="Genomic_DNA"/>
</dbReference>
<feature type="transmembrane region" description="Helical" evidence="2">
    <location>
        <begin position="58"/>
        <end position="76"/>
    </location>
</feature>
<name>G2DBR8_9GAMM</name>
<reference evidence="4" key="1">
    <citation type="journal article" date="2011" name="ISME J.">
        <title>The endosymbionts of the deep-sea tubeworms Riftia pachyptila and Tevnia jerichonana share an identical physiology as revealed by proteogenomic analyses.</title>
        <authorList>
            <person name="Gardebrecht A."/>
            <person name="Markert S."/>
            <person name="Felbeck H."/>
            <person name="Thuermer A."/>
            <person name="Albrecht D."/>
            <person name="Wollherr A."/>
            <person name="Kabisch J."/>
            <person name="Lehmann R."/>
            <person name="Daniel R."/>
            <person name="Liesegang H."/>
            <person name="Hecker M."/>
            <person name="Sievert S.M."/>
            <person name="Schweder T."/>
        </authorList>
    </citation>
    <scope>NUCLEOTIDE SEQUENCE [LARGE SCALE GENOMIC DNA]</scope>
</reference>
<keyword evidence="2" id="KW-0472">Membrane</keyword>
<accession>G2DBR8</accession>
<sequence length="951" mass="103390">MNWEVFTYGGGEFLRLVFNGVAAITGNGGYITALKMTAIIGLLWVLIEGAFKHRAMNLQWLLGVILVYNGFMVPKVDVIITDRIDPTQSSVVSNVPLGLGAVAGTASLVGDWLTRAYETVFSLPSDMQYQQNGMLFGQYLVEASTRFEITDSRLAANFSEFWQSCVFYDILLGLYDWDDLFVAPDLWAFIRANTSVSRSFAYRDAANNRLILGCRDGANNQLDTDLTNDVDRARQYYGEKLVKAPTANAAVAKFAAAMPVSYQYLTGLSVSAEEIIRQNALSNALRRGLSQFASSAGAPAAAQDFALARAEQERRTTYAALGEMAGRTLPILRNLFEAFIYAVFPIAFLLAMLPSVAKVALTYLKSLVWIQLWAPLYAVLHFAMSLYSQNPASSALLLPDGSSALSLANYTALGQVMSDAALIAGYLSLSIPMISYLVVNQGGAMMASLASRVAQSYEAPVGKASDEASTGNISLGNTSIGNAGWWQQNQSPSWRAGTSTMAHPTTGAMYTTTPEGRYVDVPQSNLPFSANIGDAVKSSVHTQATESLQAAQTQVADYANLVSANYSNMERFTSQSATETGVNLDWNRAEMAAFRREFGKTQRLADEFGKNRGYSASQAAEMLGLASLAAQNPKLLDLVSPVSLRGQLDLKGISEAQIRQDWQDALRFVQDTQYGKHWQAAIDAGHTAAAGVHQRTGDSLAEELSGGLQEQISHRHATIATLQEAAAWQEARSRVEEQGFAFSADVAMQVRDHMIGSEKGVFARPGSLDPTWSERDVDALFARAAAGDAMAMRVISHYAEEYGRREGLELAGVQNTPTKDAVFQKNEAYMGEVYNKETEPGGIRDRAVGFREAARHAAEHAGVPADGQVRRGFADIQKEAEEDRAAHAQMVDQGERRIRTDGAALQSDTEARTDPENQTLLADSIKNGATQTLPSKKQLSQLKDKFLGKDE</sequence>
<proteinExistence type="predicted"/>
<dbReference type="InterPro" id="IPR012931">
    <property type="entry name" value="TraG_N_Proteobacteria"/>
</dbReference>
<organism evidence="4 5">
    <name type="scientific">endosymbiont of Riftia pachyptila</name>
    <name type="common">vent Ph05</name>
    <dbReference type="NCBI Taxonomy" id="1048808"/>
    <lineage>
        <taxon>Bacteria</taxon>
        <taxon>Pseudomonadati</taxon>
        <taxon>Pseudomonadota</taxon>
        <taxon>Gammaproteobacteria</taxon>
        <taxon>sulfur-oxidizing symbionts</taxon>
    </lineage>
</organism>